<dbReference type="Pfam" id="PF01584">
    <property type="entry name" value="CheW"/>
    <property type="match status" value="1"/>
</dbReference>
<dbReference type="OrthoDB" id="9790406at2"/>
<dbReference type="Gene3D" id="2.30.30.40">
    <property type="entry name" value="SH3 Domains"/>
    <property type="match status" value="1"/>
</dbReference>
<sequence length="198" mass="22043">MMIKEQKHASTLMPKSEAALKILQERAKVLAKEELNTSDNHGIPFVRFQLDENENYGIAYQYIQEIVHQPTMVLPPLVPNFVAGVINWRGALITVVDLIKFFHPQAAIPDEKRDKGYIMVVKSDTITLGLLAQHIEGSALYLPNQLSAPLSSAHVTNPEYILGLDQAVTAIINVESLLTSVSKEIKMRLYKTGDVHGN</sequence>
<dbReference type="PANTHER" id="PTHR22617:SF23">
    <property type="entry name" value="CHEMOTAXIS PROTEIN CHEW"/>
    <property type="match status" value="1"/>
</dbReference>
<evidence type="ECO:0000259" key="1">
    <source>
        <dbReference type="PROSITE" id="PS50851"/>
    </source>
</evidence>
<dbReference type="STRING" id="1094715.GCA_000236165_03165"/>
<dbReference type="InterPro" id="IPR039315">
    <property type="entry name" value="CheW"/>
</dbReference>
<accession>A0A377GE51</accession>
<dbReference type="RefSeq" id="WP_019350321.1">
    <property type="nucleotide sequence ID" value="NZ_JAPHOO010000002.1"/>
</dbReference>
<dbReference type="PANTHER" id="PTHR22617">
    <property type="entry name" value="CHEMOTAXIS SENSOR HISTIDINE KINASE-RELATED"/>
    <property type="match status" value="1"/>
</dbReference>
<dbReference type="GO" id="GO:0007165">
    <property type="term" value="P:signal transduction"/>
    <property type="evidence" value="ECO:0007669"/>
    <property type="project" value="InterPro"/>
</dbReference>
<organism evidence="2 3">
    <name type="scientific">Fluoribacter dumoffii</name>
    <dbReference type="NCBI Taxonomy" id="463"/>
    <lineage>
        <taxon>Bacteria</taxon>
        <taxon>Pseudomonadati</taxon>
        <taxon>Pseudomonadota</taxon>
        <taxon>Gammaproteobacteria</taxon>
        <taxon>Legionellales</taxon>
        <taxon>Legionellaceae</taxon>
        <taxon>Fluoribacter</taxon>
    </lineage>
</organism>
<evidence type="ECO:0000313" key="3">
    <source>
        <dbReference type="Proteomes" id="UP000254554"/>
    </source>
</evidence>
<dbReference type="GO" id="GO:0005829">
    <property type="term" value="C:cytosol"/>
    <property type="evidence" value="ECO:0007669"/>
    <property type="project" value="TreeGrafter"/>
</dbReference>
<evidence type="ECO:0000313" key="2">
    <source>
        <dbReference type="EMBL" id="STO23075.1"/>
    </source>
</evidence>
<dbReference type="EMBL" id="UGGT01000001">
    <property type="protein sequence ID" value="STO23075.1"/>
    <property type="molecule type" value="Genomic_DNA"/>
</dbReference>
<dbReference type="GO" id="GO:0006935">
    <property type="term" value="P:chemotaxis"/>
    <property type="evidence" value="ECO:0007669"/>
    <property type="project" value="InterPro"/>
</dbReference>
<dbReference type="InterPro" id="IPR036061">
    <property type="entry name" value="CheW-like_dom_sf"/>
</dbReference>
<feature type="domain" description="CheW-like" evidence="1">
    <location>
        <begin position="42"/>
        <end position="183"/>
    </location>
</feature>
<dbReference type="SMART" id="SM00260">
    <property type="entry name" value="CheW"/>
    <property type="match status" value="1"/>
</dbReference>
<protein>
    <submittedName>
        <fullName evidence="2">Purine-binding chemotaxis protein</fullName>
    </submittedName>
</protein>
<reference evidence="2 3" key="1">
    <citation type="submission" date="2018-06" db="EMBL/GenBank/DDBJ databases">
        <authorList>
            <consortium name="Pathogen Informatics"/>
            <person name="Doyle S."/>
        </authorList>
    </citation>
    <scope>NUCLEOTIDE SEQUENCE [LARGE SCALE GENOMIC DNA]</scope>
    <source>
        <strain evidence="2 3">NCTC11370</strain>
    </source>
</reference>
<dbReference type="InterPro" id="IPR002545">
    <property type="entry name" value="CheW-lke_dom"/>
</dbReference>
<name>A0A377GE51_9GAMM</name>
<dbReference type="Proteomes" id="UP000254554">
    <property type="component" value="Unassembled WGS sequence"/>
</dbReference>
<dbReference type="AlphaFoldDB" id="A0A377GE51"/>
<gene>
    <name evidence="2" type="ORF">NCTC11370_03179</name>
</gene>
<dbReference type="PROSITE" id="PS50851">
    <property type="entry name" value="CHEW"/>
    <property type="match status" value="1"/>
</dbReference>
<keyword evidence="3" id="KW-1185">Reference proteome</keyword>
<proteinExistence type="predicted"/>
<dbReference type="GeneID" id="93294044"/>
<dbReference type="SUPFAM" id="SSF50341">
    <property type="entry name" value="CheW-like"/>
    <property type="match status" value="1"/>
</dbReference>
<dbReference type="Gene3D" id="2.40.50.180">
    <property type="entry name" value="CheA-289, Domain 4"/>
    <property type="match status" value="1"/>
</dbReference>